<keyword evidence="2" id="KW-1185">Reference proteome</keyword>
<protein>
    <recommendedName>
        <fullName evidence="3">DUF385 domain-containing protein</fullName>
    </recommendedName>
</protein>
<dbReference type="Proteomes" id="UP000077342">
    <property type="component" value="Unassembled WGS sequence"/>
</dbReference>
<dbReference type="RefSeq" id="WP_075512249.1">
    <property type="nucleotide sequence ID" value="NZ_CP089224.1"/>
</dbReference>
<dbReference type="EMBL" id="LWCI01000136">
    <property type="protein sequence ID" value="KZS59650.1"/>
    <property type="molecule type" value="Genomic_DNA"/>
</dbReference>
<evidence type="ECO:0000313" key="2">
    <source>
        <dbReference type="Proteomes" id="UP000077342"/>
    </source>
</evidence>
<gene>
    <name evidence="1" type="ORF">A4G28_03350</name>
</gene>
<sequence>MAKQLHAVEGVSDGGQRALTIIRPLVNLLLRTPFAGSAGKHFMVLSFTGRKTGREYSIPISAHWLDDGLFVLTRMRWKNNFRNGATAEIYYEGKPMTMHGELIEDRATVAALVHRCAESYGVRRAQLIIGLKFRDKRIPSVEEFAEAAERLKWAVVRFTPAD</sequence>
<evidence type="ECO:0008006" key="3">
    <source>
        <dbReference type="Google" id="ProtNLM"/>
    </source>
</evidence>
<accession>A0A163XQV7</accession>
<dbReference type="AlphaFoldDB" id="A0A163XQV7"/>
<dbReference type="InterPro" id="IPR012349">
    <property type="entry name" value="Split_barrel_FMN-bd"/>
</dbReference>
<dbReference type="Gene3D" id="2.30.110.10">
    <property type="entry name" value="Electron Transport, Fmn-binding Protein, Chain A"/>
    <property type="match status" value="1"/>
</dbReference>
<dbReference type="PIRSF" id="PIRSF021513">
    <property type="entry name" value="GrhN_RubW_prd"/>
    <property type="match status" value="1"/>
</dbReference>
<proteinExistence type="predicted"/>
<dbReference type="InterPro" id="IPR016791">
    <property type="entry name" value="Polyketide_synth_GrhN/RubW_prd"/>
</dbReference>
<reference evidence="2" key="1">
    <citation type="submission" date="2016-04" db="EMBL/GenBank/DDBJ databases">
        <authorList>
            <person name="Strapagiel D."/>
            <person name="Borowka P."/>
            <person name="Marciniak B."/>
            <person name="Bakula Z."/>
            <person name="Van Ingen J."/>
            <person name="Safianowska A."/>
            <person name="Dziadek J."/>
            <person name="Jagielski T."/>
        </authorList>
    </citation>
    <scope>NUCLEOTIDE SEQUENCE [LARGE SCALE GENOMIC DNA]</scope>
    <source>
        <strain evidence="2">1010001458</strain>
    </source>
</reference>
<comment type="caution">
    <text evidence="1">The sequence shown here is derived from an EMBL/GenBank/DDBJ whole genome shotgun (WGS) entry which is preliminary data.</text>
</comment>
<name>A0A163XQV7_9MYCO</name>
<organism evidence="1 2">
    <name type="scientific">Mycobacterium ostraviense</name>
    <dbReference type="NCBI Taxonomy" id="2738409"/>
    <lineage>
        <taxon>Bacteria</taxon>
        <taxon>Bacillati</taxon>
        <taxon>Actinomycetota</taxon>
        <taxon>Actinomycetes</taxon>
        <taxon>Mycobacteriales</taxon>
        <taxon>Mycobacteriaceae</taxon>
        <taxon>Mycobacterium</taxon>
    </lineage>
</organism>
<evidence type="ECO:0000313" key="1">
    <source>
        <dbReference type="EMBL" id="KZS59650.1"/>
    </source>
</evidence>